<feature type="region of interest" description="Disordered" evidence="1">
    <location>
        <begin position="84"/>
        <end position="171"/>
    </location>
</feature>
<protein>
    <submittedName>
        <fullName evidence="2">Uncharacterized protein</fullName>
    </submittedName>
</protein>
<organism evidence="2 3">
    <name type="scientific">Pythium insidiosum</name>
    <name type="common">Pythiosis disease agent</name>
    <dbReference type="NCBI Taxonomy" id="114742"/>
    <lineage>
        <taxon>Eukaryota</taxon>
        <taxon>Sar</taxon>
        <taxon>Stramenopiles</taxon>
        <taxon>Oomycota</taxon>
        <taxon>Peronosporomycetes</taxon>
        <taxon>Pythiales</taxon>
        <taxon>Pythiaceae</taxon>
        <taxon>Pythium</taxon>
    </lineage>
</organism>
<evidence type="ECO:0000313" key="3">
    <source>
        <dbReference type="Proteomes" id="UP001209570"/>
    </source>
</evidence>
<gene>
    <name evidence="2" type="ORF">P43SY_005346</name>
</gene>
<evidence type="ECO:0000256" key="1">
    <source>
        <dbReference type="SAM" id="MobiDB-lite"/>
    </source>
</evidence>
<feature type="compositionally biased region" description="Basic and acidic residues" evidence="1">
    <location>
        <begin position="130"/>
        <end position="162"/>
    </location>
</feature>
<feature type="compositionally biased region" description="Basic and acidic residues" evidence="1">
    <location>
        <begin position="1"/>
        <end position="11"/>
    </location>
</feature>
<dbReference type="Proteomes" id="UP001209570">
    <property type="component" value="Unassembled WGS sequence"/>
</dbReference>
<sequence>MEAPTTEREHVQPPADTGGPQSSARWPLPFVVTRAPFSPPDMGRPLPFLDVFSVQSKRMLSVPQRELLAQRREHRKMLRRLMAHLSDAEHSLKHTPRCDSSATSSSGSSSDEDEDDDEEEDDEEDGDGQDNGKGKGKAEDAEETERPTDHSEHPSTKHREVCGEDAPGVALGPHQEEVAGEDSDEDWGLPLTEEQRLRRELAAVRLLVEPILLPDLHHSGVAWQFPSQPDARGRGPRLVTVPNHTAEETNVQLFYPTGAKNTNMRDYIKDVIEKHKRSPPKRQLQLQGSESAPALSRPLAVDVGSNARSPAKRKQKKPPGAASPYKSSAPDARSHVPRSPASRLAPTFANSALLNPELTRQARDVLAQLRANANKLQDLIGN</sequence>
<comment type="caution">
    <text evidence="2">The sequence shown here is derived from an EMBL/GenBank/DDBJ whole genome shotgun (WGS) entry which is preliminary data.</text>
</comment>
<reference evidence="2" key="1">
    <citation type="submission" date="2021-12" db="EMBL/GenBank/DDBJ databases">
        <title>Prjna785345.</title>
        <authorList>
            <person name="Rujirawat T."/>
            <person name="Krajaejun T."/>
        </authorList>
    </citation>
    <scope>NUCLEOTIDE SEQUENCE</scope>
    <source>
        <strain evidence="2">Pi057C3</strain>
    </source>
</reference>
<accession>A0AAD5M766</accession>
<dbReference type="AlphaFoldDB" id="A0AAD5M766"/>
<feature type="region of interest" description="Disordered" evidence="1">
    <location>
        <begin position="275"/>
        <end position="350"/>
    </location>
</feature>
<name>A0AAD5M766_PYTIN</name>
<keyword evidence="3" id="KW-1185">Reference proteome</keyword>
<feature type="region of interest" description="Disordered" evidence="1">
    <location>
        <begin position="1"/>
        <end position="27"/>
    </location>
</feature>
<dbReference type="EMBL" id="JAKCXM010000025">
    <property type="protein sequence ID" value="KAJ0407073.1"/>
    <property type="molecule type" value="Genomic_DNA"/>
</dbReference>
<feature type="compositionally biased region" description="Acidic residues" evidence="1">
    <location>
        <begin position="110"/>
        <end position="128"/>
    </location>
</feature>
<evidence type="ECO:0000313" key="2">
    <source>
        <dbReference type="EMBL" id="KAJ0407073.1"/>
    </source>
</evidence>
<proteinExistence type="predicted"/>